<gene>
    <name evidence="1" type="ORF">OLEA9_A034477</name>
</gene>
<evidence type="ECO:0000313" key="1">
    <source>
        <dbReference type="EMBL" id="CAA2962966.1"/>
    </source>
</evidence>
<organism evidence="1 2">
    <name type="scientific">Olea europaea subsp. europaea</name>
    <dbReference type="NCBI Taxonomy" id="158383"/>
    <lineage>
        <taxon>Eukaryota</taxon>
        <taxon>Viridiplantae</taxon>
        <taxon>Streptophyta</taxon>
        <taxon>Embryophyta</taxon>
        <taxon>Tracheophyta</taxon>
        <taxon>Spermatophyta</taxon>
        <taxon>Magnoliopsida</taxon>
        <taxon>eudicotyledons</taxon>
        <taxon>Gunneridae</taxon>
        <taxon>Pentapetalae</taxon>
        <taxon>asterids</taxon>
        <taxon>lamiids</taxon>
        <taxon>Lamiales</taxon>
        <taxon>Oleaceae</taxon>
        <taxon>Oleeae</taxon>
        <taxon>Olea</taxon>
    </lineage>
</organism>
<accession>A0A8S0Q715</accession>
<protein>
    <submittedName>
        <fullName evidence="1">Uncharacterized protein</fullName>
    </submittedName>
</protein>
<name>A0A8S0Q715_OLEEU</name>
<keyword evidence="2" id="KW-1185">Reference proteome</keyword>
<proteinExistence type="predicted"/>
<dbReference type="AlphaFoldDB" id="A0A8S0Q715"/>
<dbReference type="Gramene" id="OE9A034477T1">
    <property type="protein sequence ID" value="OE9A034477C1"/>
    <property type="gene ID" value="OE9A034477"/>
</dbReference>
<comment type="caution">
    <text evidence="1">The sequence shown here is derived from an EMBL/GenBank/DDBJ whole genome shotgun (WGS) entry which is preliminary data.</text>
</comment>
<sequence>MTLSITLNKVKDQTISISISIQFQMQRILKDLKVNHLKDIEDQTAVIIKTFNLSKMLIEQETLKSILIWTEENQKASRRWTKGVLLCVLQEHTPDDACMPYWKFQNLFYIMHHGLIECQKIIYMGDFQFEILKASMLHQLLCTILVVEDKQFGMLIDREFLL</sequence>
<evidence type="ECO:0000313" key="2">
    <source>
        <dbReference type="Proteomes" id="UP000594638"/>
    </source>
</evidence>
<dbReference type="Proteomes" id="UP000594638">
    <property type="component" value="Unassembled WGS sequence"/>
</dbReference>
<reference evidence="1 2" key="1">
    <citation type="submission" date="2019-12" db="EMBL/GenBank/DDBJ databases">
        <authorList>
            <person name="Alioto T."/>
            <person name="Alioto T."/>
            <person name="Gomez Garrido J."/>
        </authorList>
    </citation>
    <scope>NUCLEOTIDE SEQUENCE [LARGE SCALE GENOMIC DNA]</scope>
</reference>
<dbReference type="EMBL" id="CACTIH010001806">
    <property type="protein sequence ID" value="CAA2962966.1"/>
    <property type="molecule type" value="Genomic_DNA"/>
</dbReference>